<dbReference type="PRINTS" id="PR00301">
    <property type="entry name" value="HEATSHOCK70"/>
</dbReference>
<keyword evidence="3" id="KW-0067">ATP-binding</keyword>
<proteinExistence type="inferred from homology"/>
<gene>
    <name evidence="5" type="ORF">PHET_03048</name>
</gene>
<feature type="compositionally biased region" description="Basic and acidic residues" evidence="4">
    <location>
        <begin position="815"/>
        <end position="826"/>
    </location>
</feature>
<dbReference type="PANTHER" id="PTHR45639">
    <property type="entry name" value="HSC70CB, ISOFORM G-RELATED"/>
    <property type="match status" value="1"/>
</dbReference>
<feature type="compositionally biased region" description="Low complexity" evidence="4">
    <location>
        <begin position="841"/>
        <end position="850"/>
    </location>
</feature>
<keyword evidence="6" id="KW-1185">Reference proteome</keyword>
<comment type="similarity">
    <text evidence="1">Belongs to the heat shock protein 70 family.</text>
</comment>
<feature type="region of interest" description="Disordered" evidence="4">
    <location>
        <begin position="542"/>
        <end position="580"/>
    </location>
</feature>
<evidence type="ECO:0000256" key="1">
    <source>
        <dbReference type="ARBA" id="ARBA00007381"/>
    </source>
</evidence>
<feature type="region of interest" description="Disordered" evidence="4">
    <location>
        <begin position="658"/>
        <end position="703"/>
    </location>
</feature>
<feature type="region of interest" description="Disordered" evidence="4">
    <location>
        <begin position="800"/>
        <end position="875"/>
    </location>
</feature>
<dbReference type="SUPFAM" id="SSF53067">
    <property type="entry name" value="Actin-like ATPase domain"/>
    <property type="match status" value="2"/>
</dbReference>
<dbReference type="GO" id="GO:0005634">
    <property type="term" value="C:nucleus"/>
    <property type="evidence" value="ECO:0007669"/>
    <property type="project" value="TreeGrafter"/>
</dbReference>
<comment type="caution">
    <text evidence="5">The sequence shown here is derived from an EMBL/GenBank/DDBJ whole genome shotgun (WGS) entry which is preliminary data.</text>
</comment>
<feature type="compositionally biased region" description="Polar residues" evidence="4">
    <location>
        <begin position="693"/>
        <end position="702"/>
    </location>
</feature>
<dbReference type="Gene3D" id="3.30.30.30">
    <property type="match status" value="1"/>
</dbReference>
<dbReference type="OrthoDB" id="434160at2759"/>
<evidence type="ECO:0000256" key="2">
    <source>
        <dbReference type="ARBA" id="ARBA00022741"/>
    </source>
</evidence>
<dbReference type="GO" id="GO:0005829">
    <property type="term" value="C:cytosol"/>
    <property type="evidence" value="ECO:0007669"/>
    <property type="project" value="TreeGrafter"/>
</dbReference>
<name>A0A8J4TP89_9TREM</name>
<evidence type="ECO:0000256" key="3">
    <source>
        <dbReference type="ARBA" id="ARBA00022840"/>
    </source>
</evidence>
<reference evidence="5" key="1">
    <citation type="submission" date="2019-05" db="EMBL/GenBank/DDBJ databases">
        <title>Annotation for the trematode Paragonimus heterotremus.</title>
        <authorList>
            <person name="Choi Y.-J."/>
        </authorList>
    </citation>
    <scope>NUCLEOTIDE SEQUENCE</scope>
    <source>
        <strain evidence="5">LC</strain>
    </source>
</reference>
<organism evidence="5 6">
    <name type="scientific">Paragonimus heterotremus</name>
    <dbReference type="NCBI Taxonomy" id="100268"/>
    <lineage>
        <taxon>Eukaryota</taxon>
        <taxon>Metazoa</taxon>
        <taxon>Spiralia</taxon>
        <taxon>Lophotrochozoa</taxon>
        <taxon>Platyhelminthes</taxon>
        <taxon>Trematoda</taxon>
        <taxon>Digenea</taxon>
        <taxon>Plagiorchiida</taxon>
        <taxon>Troglotremata</taxon>
        <taxon>Troglotrematidae</taxon>
        <taxon>Paragonimus</taxon>
    </lineage>
</organism>
<evidence type="ECO:0000313" key="5">
    <source>
        <dbReference type="EMBL" id="KAF5403424.1"/>
    </source>
</evidence>
<dbReference type="Pfam" id="PF00012">
    <property type="entry name" value="HSP70"/>
    <property type="match status" value="1"/>
</dbReference>
<dbReference type="InterPro" id="IPR013126">
    <property type="entry name" value="Hsp_70_fam"/>
</dbReference>
<dbReference type="PANTHER" id="PTHR45639:SF4">
    <property type="entry name" value="HSC70CB, ISOFORM G"/>
    <property type="match status" value="1"/>
</dbReference>
<evidence type="ECO:0000313" key="6">
    <source>
        <dbReference type="Proteomes" id="UP000748531"/>
    </source>
</evidence>
<dbReference type="Gene3D" id="3.90.640.10">
    <property type="entry name" value="Actin, Chain A, domain 4"/>
    <property type="match status" value="1"/>
</dbReference>
<protein>
    <submittedName>
        <fullName evidence="5">Uncharacterized protein</fullName>
    </submittedName>
</protein>
<evidence type="ECO:0000256" key="4">
    <source>
        <dbReference type="SAM" id="MobiDB-lite"/>
    </source>
</evidence>
<dbReference type="EMBL" id="LUCH01001232">
    <property type="protein sequence ID" value="KAF5403424.1"/>
    <property type="molecule type" value="Genomic_DNA"/>
</dbReference>
<dbReference type="GO" id="GO:0005524">
    <property type="term" value="F:ATP binding"/>
    <property type="evidence" value="ECO:0007669"/>
    <property type="project" value="UniProtKB-KW"/>
</dbReference>
<feature type="region of interest" description="Disordered" evidence="4">
    <location>
        <begin position="729"/>
        <end position="779"/>
    </location>
</feature>
<keyword evidence="2" id="KW-0547">Nucleotide-binding</keyword>
<dbReference type="Proteomes" id="UP000748531">
    <property type="component" value="Unassembled WGS sequence"/>
</dbReference>
<accession>A0A8J4TP89</accession>
<dbReference type="GO" id="GO:0140662">
    <property type="term" value="F:ATP-dependent protein folding chaperone"/>
    <property type="evidence" value="ECO:0007669"/>
    <property type="project" value="InterPro"/>
</dbReference>
<dbReference type="InterPro" id="IPR043129">
    <property type="entry name" value="ATPase_NBD"/>
</dbReference>
<dbReference type="AlphaFoldDB" id="A0A8J4TP89"/>
<sequence>MGIHAVGFDVGCQNSFVAILDTKGLQTLINENGSRTTSTCVTFLNNQRFVGTLPILHDGETKTTTLLNFVDLLGCKFKPSLKNDPILSSYTLEATCHDRVGVQVHFANKPWIFIPEQLLAMQLLQLKYMVEKFSEIELSNVVISIPVHYNTVQRQAVRDAVSIAGLKCLHLQCDTTAIALTYAYYNRTNLTGLLSPLTMVFVSIGYRTSQVAVCTLDGQSLKMLATVSDPEFGGRKFDKMLFKLFGKRFERKHNVRLSSYPESARRLLLACEALKIRMSSTSSLLSIKVESIVKGKDLIDQMQRKEFEAVCRTLLCRFEQLLRQSLLLAELEPSNVHAVELVGGSCRIPALQTIVARVFGKPGSVTMNAQEAVALGCAIRAAMCSPLFPFPLEIIGEDNAGTDAGPEVLDPLTEQEIAHFRIIESEIQELNNTETTRLNTRNELVELAYKIRNRMRQDWKNRVLPTQLEAVEQLCQWLDAEAGQSETHVYASQIDHLKAAWKHFESIVPAVTSAQKASVFLDPSCLENIYVQLEESSGKRPVLQWTTPTHGGPMISRTLPPRSPTSKPARTDRFSPQRPSVLPVKYPTVSALPLSMAPVSSKRAKTAESLAPAAESHRHVQMKDTIQQNGIPLGSTVQSVVAYFEERKLFRPRLPGDVFPPIQKPKPPLDQVQQKDVVPSVVESTPGPASVSPIKQPSQRSFSLYDDTERSKWSRVIADYKQRCELRAAESHGASVVPDGRSKSLSLSSDKLPERQLSRPVHIQNESQVPSHTEAAQPLRPTFDAKHEVMSTVKEKPKLALPVKIKRPQQSPKPFDVDQLKKEPPSHVDSIPSSRYPARGTTTVLATTSTSYQPTPYKPVQPSSTTRKEKQERMKTSPVLFRHGTIPRIEDRRRARSAPDCTRYKPMHPVLSPIVKIQPTPAKPVSQSDERRNQTIQVGIPQSGRCSLSSISPMVAKSCTPPSGTLYRSPPSRPYASWSPMRFPREWRMSLDHQSPEKSSSRCTDYFDSAAIIERLKFTMEIIVDFLDCVKLYRFTIALQFRQLLDALDSFKLWLMRPLTVTDYDTYVNQVNTELAELEEIVHMLRRHKTDTAERLSALEHYRNELRDDEVRLMYDRKTNKNTICMKMVTTAHEKLVNAFIVPVEKLVEEARDFSSQLDEYIRNLTSTTEQHPYNANQMEVIRKRKQKVENVLKNYKKFLEQEVSHLHQRLNLALHGLRQIIDNAHSSGILSTSPSPCVTGMDSLSLRKRVR</sequence>
<dbReference type="Gene3D" id="3.30.420.40">
    <property type="match status" value="2"/>
</dbReference>
<feature type="compositionally biased region" description="Basic and acidic residues" evidence="4">
    <location>
        <begin position="866"/>
        <end position="875"/>
    </location>
</feature>